<dbReference type="AlphaFoldDB" id="A0A7Y9DJP2"/>
<dbReference type="PROSITE" id="PS50206">
    <property type="entry name" value="RHODANESE_3"/>
    <property type="match status" value="1"/>
</dbReference>
<accession>A0A7Y9DJP2</accession>
<evidence type="ECO:0000313" key="3">
    <source>
        <dbReference type="Proteomes" id="UP000521922"/>
    </source>
</evidence>
<evidence type="ECO:0000259" key="1">
    <source>
        <dbReference type="PROSITE" id="PS50206"/>
    </source>
</evidence>
<dbReference type="Gene3D" id="3.40.250.10">
    <property type="entry name" value="Rhodanese-like domain"/>
    <property type="match status" value="1"/>
</dbReference>
<feature type="domain" description="Rhodanese" evidence="1">
    <location>
        <begin position="26"/>
        <end position="128"/>
    </location>
</feature>
<dbReference type="Proteomes" id="UP000521922">
    <property type="component" value="Unassembled WGS sequence"/>
</dbReference>
<dbReference type="InterPro" id="IPR001763">
    <property type="entry name" value="Rhodanese-like_dom"/>
</dbReference>
<comment type="caution">
    <text evidence="2">The sequence shown here is derived from an EMBL/GenBank/DDBJ whole genome shotgun (WGS) entry which is preliminary data.</text>
</comment>
<dbReference type="SMART" id="SM00450">
    <property type="entry name" value="RHOD"/>
    <property type="match status" value="1"/>
</dbReference>
<dbReference type="InterPro" id="IPR036873">
    <property type="entry name" value="Rhodanese-like_dom_sf"/>
</dbReference>
<reference evidence="2 3" key="1">
    <citation type="submission" date="2020-07" db="EMBL/GenBank/DDBJ databases">
        <title>Sequencing the genomes of 1000 actinobacteria strains.</title>
        <authorList>
            <person name="Klenk H.-P."/>
        </authorList>
    </citation>
    <scope>NUCLEOTIDE SEQUENCE [LARGE SCALE GENOMIC DNA]</scope>
    <source>
        <strain evidence="2 3">DSM 7487</strain>
    </source>
</reference>
<sequence length="141" mass="14618">MPGPMGGTVGHAGDLTPREAFELVRDDPDAVLVDVRTDAEWRFVGVPTGLGAEPTLVSWLPVDPERFLADLAAAGLTPGSGRKVVFLCRSGQRSVAAAEAATAAGIAPSYNVLDGFEGPLDAEGHRGAVGWRAAGLPWKQS</sequence>
<name>A0A7Y9DJP2_9ACTN</name>
<protein>
    <submittedName>
        <fullName evidence="2">Rhodanese-related sulfurtransferase</fullName>
    </submittedName>
</protein>
<proteinExistence type="predicted"/>
<dbReference type="EMBL" id="JACCBB010000001">
    <property type="protein sequence ID" value="NYD21313.1"/>
    <property type="molecule type" value="Genomic_DNA"/>
</dbReference>
<keyword evidence="3" id="KW-1185">Reference proteome</keyword>
<dbReference type="Pfam" id="PF00581">
    <property type="entry name" value="Rhodanese"/>
    <property type="match status" value="1"/>
</dbReference>
<keyword evidence="2" id="KW-0808">Transferase</keyword>
<gene>
    <name evidence="2" type="ORF">BJ968_000853</name>
</gene>
<organism evidence="2 3">
    <name type="scientific">Kineococcus aurantiacus</name>
    <dbReference type="NCBI Taxonomy" id="37633"/>
    <lineage>
        <taxon>Bacteria</taxon>
        <taxon>Bacillati</taxon>
        <taxon>Actinomycetota</taxon>
        <taxon>Actinomycetes</taxon>
        <taxon>Kineosporiales</taxon>
        <taxon>Kineosporiaceae</taxon>
        <taxon>Kineococcus</taxon>
    </lineage>
</organism>
<dbReference type="GO" id="GO:0016740">
    <property type="term" value="F:transferase activity"/>
    <property type="evidence" value="ECO:0007669"/>
    <property type="project" value="UniProtKB-KW"/>
</dbReference>
<evidence type="ECO:0000313" key="2">
    <source>
        <dbReference type="EMBL" id="NYD21313.1"/>
    </source>
</evidence>
<dbReference type="SUPFAM" id="SSF52821">
    <property type="entry name" value="Rhodanese/Cell cycle control phosphatase"/>
    <property type="match status" value="1"/>
</dbReference>